<reference evidence="5 6" key="1">
    <citation type="submission" date="2015-06" db="EMBL/GenBank/DDBJ databases">
        <title>Marinobacter subterrani, a genetically tractable neutrophilic iron-oxidizing strain isolated from the Soudan Iron Mine.</title>
        <authorList>
            <person name="Bonis B.M."/>
            <person name="Gralnick J.A."/>
        </authorList>
    </citation>
    <scope>NUCLEOTIDE SEQUENCE [LARGE SCALE GENOMIC DNA]</scope>
    <source>
        <strain evidence="5 6">JG233</strain>
    </source>
</reference>
<proteinExistence type="inferred from homology"/>
<comment type="caution">
    <text evidence="5">The sequence shown here is derived from an EMBL/GenBank/DDBJ whole genome shotgun (WGS) entry which is preliminary data.</text>
</comment>
<comment type="similarity">
    <text evidence="1">Belongs to the bacterial solute-binding protein 7 family.</text>
</comment>
<evidence type="ECO:0000256" key="2">
    <source>
        <dbReference type="ARBA" id="ARBA00022448"/>
    </source>
</evidence>
<dbReference type="Proteomes" id="UP000036102">
    <property type="component" value="Unassembled WGS sequence"/>
</dbReference>
<dbReference type="PANTHER" id="PTHR33376:SF7">
    <property type="entry name" value="C4-DICARBOXYLATE-BINDING PROTEIN DCTB"/>
    <property type="match status" value="1"/>
</dbReference>
<dbReference type="Pfam" id="PF03480">
    <property type="entry name" value="DctP"/>
    <property type="match status" value="1"/>
</dbReference>
<evidence type="ECO:0000256" key="4">
    <source>
        <dbReference type="SAM" id="SignalP"/>
    </source>
</evidence>
<gene>
    <name evidence="5" type="ORF">Msub_12098</name>
</gene>
<sequence>MMTKKPLAVATVVALSLAGASAQAQTPDLDNTSLSYVGSWSSLSLYQNFEKPFWADHIPEASDGQISTQVTTFDQMGLGGGEVYRLMARDVIEVTSTVADYAVADAPELEGLDMPMIAPDVETARKVAEAYRPVLADAFAERFDGAQLLAVVPYPSQMVFCNTPIEGLSDLQGKKIRASGRTTAEFLQAIGAEGITLNFSEVPGALQRGVIDCAVTGSLSGYSSGWHEVSTHLYPLPVGGWDHVVTAMNGKKWDSLSETTQQWLMKEIETNYETPVWEAAVAETKEGIACLTGEGTCSRGEPGDMVLVKATDADFTKASKALEETVLPNWAGRVDQEWVDRWNETVGAVTGLKASK</sequence>
<dbReference type="EMBL" id="LFBU01000001">
    <property type="protein sequence ID" value="KMQ75889.1"/>
    <property type="molecule type" value="Genomic_DNA"/>
</dbReference>
<evidence type="ECO:0000313" key="6">
    <source>
        <dbReference type="Proteomes" id="UP000036102"/>
    </source>
</evidence>
<dbReference type="STRING" id="1658765.Msub_12098"/>
<evidence type="ECO:0000256" key="1">
    <source>
        <dbReference type="ARBA" id="ARBA00009023"/>
    </source>
</evidence>
<dbReference type="InterPro" id="IPR038404">
    <property type="entry name" value="TRAP_DctP_sf"/>
</dbReference>
<dbReference type="AlphaFoldDB" id="A0A0J7JDD7"/>
<keyword evidence="2" id="KW-0813">Transport</keyword>
<keyword evidence="3 4" id="KW-0732">Signal</keyword>
<evidence type="ECO:0000313" key="5">
    <source>
        <dbReference type="EMBL" id="KMQ75889.1"/>
    </source>
</evidence>
<dbReference type="NCBIfam" id="NF037995">
    <property type="entry name" value="TRAP_S1"/>
    <property type="match status" value="1"/>
</dbReference>
<accession>A0A0J7JDD7</accession>
<dbReference type="GO" id="GO:0055085">
    <property type="term" value="P:transmembrane transport"/>
    <property type="evidence" value="ECO:0007669"/>
    <property type="project" value="InterPro"/>
</dbReference>
<name>A0A0J7JDD7_9GAMM</name>
<evidence type="ECO:0000256" key="3">
    <source>
        <dbReference type="ARBA" id="ARBA00022729"/>
    </source>
</evidence>
<organism evidence="5 6">
    <name type="scientific">Marinobacter subterrani</name>
    <dbReference type="NCBI Taxonomy" id="1658765"/>
    <lineage>
        <taxon>Bacteria</taxon>
        <taxon>Pseudomonadati</taxon>
        <taxon>Pseudomonadota</taxon>
        <taxon>Gammaproteobacteria</taxon>
        <taxon>Pseudomonadales</taxon>
        <taxon>Marinobacteraceae</taxon>
        <taxon>Marinobacter</taxon>
    </lineage>
</organism>
<protein>
    <submittedName>
        <fullName evidence="5">TRAP-type C4-dicarboxylate transport system, periplasmic component</fullName>
    </submittedName>
</protein>
<dbReference type="CDD" id="cd13602">
    <property type="entry name" value="PBP2_TRAP_BpDctp6_7"/>
    <property type="match status" value="1"/>
</dbReference>
<keyword evidence="6" id="KW-1185">Reference proteome</keyword>
<dbReference type="PANTHER" id="PTHR33376">
    <property type="match status" value="1"/>
</dbReference>
<dbReference type="Gene3D" id="3.40.190.170">
    <property type="entry name" value="Bacterial extracellular solute-binding protein, family 7"/>
    <property type="match status" value="1"/>
</dbReference>
<feature type="chain" id="PRO_5005289369" evidence="4">
    <location>
        <begin position="25"/>
        <end position="356"/>
    </location>
</feature>
<dbReference type="InterPro" id="IPR018389">
    <property type="entry name" value="DctP_fam"/>
</dbReference>
<feature type="signal peptide" evidence="4">
    <location>
        <begin position="1"/>
        <end position="24"/>
    </location>
</feature>
<dbReference type="OrthoDB" id="9177965at2"/>
<dbReference type="RefSeq" id="WP_048495943.1">
    <property type="nucleotide sequence ID" value="NZ_LFBU01000001.1"/>
</dbReference>
<dbReference type="PATRIC" id="fig|1658765.3.peg.2103"/>